<proteinExistence type="inferred from homology"/>
<keyword evidence="5" id="KW-1185">Reference proteome</keyword>
<dbReference type="InterPro" id="IPR012875">
    <property type="entry name" value="SDHF4"/>
</dbReference>
<dbReference type="AlphaFoldDB" id="A0AAV5KMB6"/>
<comment type="similarity">
    <text evidence="1">Belongs to the SDHAF4 family.</text>
</comment>
<feature type="compositionally biased region" description="Basic and acidic residues" evidence="3">
    <location>
        <begin position="57"/>
        <end position="70"/>
    </location>
</feature>
<evidence type="ECO:0000313" key="5">
    <source>
        <dbReference type="Proteomes" id="UP001054252"/>
    </source>
</evidence>
<dbReference type="GO" id="GO:0005739">
    <property type="term" value="C:mitochondrion"/>
    <property type="evidence" value="ECO:0007669"/>
    <property type="project" value="TreeGrafter"/>
</dbReference>
<comment type="caution">
    <text evidence="4">The sequence shown here is derived from an EMBL/GenBank/DDBJ whole genome shotgun (WGS) entry which is preliminary data.</text>
</comment>
<reference evidence="4 5" key="1">
    <citation type="journal article" date="2021" name="Commun. Biol.">
        <title>The genome of Shorea leprosula (Dipterocarpaceae) highlights the ecological relevance of drought in aseasonal tropical rainforests.</title>
        <authorList>
            <person name="Ng K.K.S."/>
            <person name="Kobayashi M.J."/>
            <person name="Fawcett J.A."/>
            <person name="Hatakeyama M."/>
            <person name="Paape T."/>
            <person name="Ng C.H."/>
            <person name="Ang C.C."/>
            <person name="Tnah L.H."/>
            <person name="Lee C.T."/>
            <person name="Nishiyama T."/>
            <person name="Sese J."/>
            <person name="O'Brien M.J."/>
            <person name="Copetti D."/>
            <person name="Mohd Noor M.I."/>
            <person name="Ong R.C."/>
            <person name="Putra M."/>
            <person name="Sireger I.Z."/>
            <person name="Indrioko S."/>
            <person name="Kosugi Y."/>
            <person name="Izuno A."/>
            <person name="Isagi Y."/>
            <person name="Lee S.L."/>
            <person name="Shimizu K.K."/>
        </authorList>
    </citation>
    <scope>NUCLEOTIDE SEQUENCE [LARGE SCALE GENOMIC DNA]</scope>
    <source>
        <strain evidence="4">214</strain>
    </source>
</reference>
<dbReference type="Proteomes" id="UP001054252">
    <property type="component" value="Unassembled WGS sequence"/>
</dbReference>
<gene>
    <name evidence="4" type="ORF">SLEP1_g35033</name>
</gene>
<feature type="compositionally biased region" description="Polar residues" evidence="3">
    <location>
        <begin position="41"/>
        <end position="54"/>
    </location>
</feature>
<name>A0AAV5KMB6_9ROSI</name>
<sequence length="116" mass="12947">MARSSFSRLFSSISEISTPKLTSTCSRSDLAPYSATRLLCSTNQQPQINRQSAVTGEKIETTEKENLEIEDKVDEENGDEDDDDHVNKETGEVGGPRGPEPTRYGDWERNGRCSDF</sequence>
<dbReference type="EMBL" id="BPVZ01000069">
    <property type="protein sequence ID" value="GKV25631.1"/>
    <property type="molecule type" value="Genomic_DNA"/>
</dbReference>
<evidence type="ECO:0000256" key="1">
    <source>
        <dbReference type="ARBA" id="ARBA00005701"/>
    </source>
</evidence>
<accession>A0AAV5KMB6</accession>
<dbReference type="GO" id="GO:0034553">
    <property type="term" value="P:mitochondrial respiratory chain complex II assembly"/>
    <property type="evidence" value="ECO:0007669"/>
    <property type="project" value="TreeGrafter"/>
</dbReference>
<evidence type="ECO:0000313" key="4">
    <source>
        <dbReference type="EMBL" id="GKV25631.1"/>
    </source>
</evidence>
<organism evidence="4 5">
    <name type="scientific">Rubroshorea leprosula</name>
    <dbReference type="NCBI Taxonomy" id="152421"/>
    <lineage>
        <taxon>Eukaryota</taxon>
        <taxon>Viridiplantae</taxon>
        <taxon>Streptophyta</taxon>
        <taxon>Embryophyta</taxon>
        <taxon>Tracheophyta</taxon>
        <taxon>Spermatophyta</taxon>
        <taxon>Magnoliopsida</taxon>
        <taxon>eudicotyledons</taxon>
        <taxon>Gunneridae</taxon>
        <taxon>Pentapetalae</taxon>
        <taxon>rosids</taxon>
        <taxon>malvids</taxon>
        <taxon>Malvales</taxon>
        <taxon>Dipterocarpaceae</taxon>
        <taxon>Rubroshorea</taxon>
    </lineage>
</organism>
<evidence type="ECO:0000256" key="3">
    <source>
        <dbReference type="SAM" id="MobiDB-lite"/>
    </source>
</evidence>
<evidence type="ECO:0000256" key="2">
    <source>
        <dbReference type="ARBA" id="ARBA00022170"/>
    </source>
</evidence>
<dbReference type="Pfam" id="PF07896">
    <property type="entry name" value="DUF1674"/>
    <property type="match status" value="1"/>
</dbReference>
<dbReference type="PANTHER" id="PTHR28524">
    <property type="entry name" value="SUCCINATE DEHYDROGENASE ASSEMBLY FACTOR 4, MITOCHONDRIAL"/>
    <property type="match status" value="1"/>
</dbReference>
<dbReference type="PANTHER" id="PTHR28524:SF3">
    <property type="entry name" value="SUCCINATE DEHYDROGENASE ASSEMBLY FACTOR 4, MITOCHONDRIAL"/>
    <property type="match status" value="1"/>
</dbReference>
<protein>
    <recommendedName>
        <fullName evidence="2">Succinate dehydrogenase assembly factor 4, mitochondrial</fullName>
    </recommendedName>
</protein>
<feature type="compositionally biased region" description="Basic and acidic residues" evidence="3">
    <location>
        <begin position="103"/>
        <end position="116"/>
    </location>
</feature>
<feature type="region of interest" description="Disordered" evidence="3">
    <location>
        <begin position="41"/>
        <end position="116"/>
    </location>
</feature>
<feature type="compositionally biased region" description="Acidic residues" evidence="3">
    <location>
        <begin position="71"/>
        <end position="84"/>
    </location>
</feature>